<reference evidence="1" key="1">
    <citation type="journal article" date="2015" name="Nature">
        <title>Complex archaea that bridge the gap between prokaryotes and eukaryotes.</title>
        <authorList>
            <person name="Spang A."/>
            <person name="Saw J.H."/>
            <person name="Jorgensen S.L."/>
            <person name="Zaremba-Niedzwiedzka K."/>
            <person name="Martijn J."/>
            <person name="Lind A.E."/>
            <person name="van Eijk R."/>
            <person name="Schleper C."/>
            <person name="Guy L."/>
            <person name="Ettema T.J."/>
        </authorList>
    </citation>
    <scope>NUCLEOTIDE SEQUENCE</scope>
</reference>
<evidence type="ECO:0000313" key="1">
    <source>
        <dbReference type="EMBL" id="KKK58008.1"/>
    </source>
</evidence>
<protein>
    <recommendedName>
        <fullName evidence="2">Methyltransferase type 11 domain-containing protein</fullName>
    </recommendedName>
</protein>
<name>A0A0F8WMU6_9ZZZZ</name>
<comment type="caution">
    <text evidence="1">The sequence shown here is derived from an EMBL/GenBank/DDBJ whole genome shotgun (WGS) entry which is preliminary data.</text>
</comment>
<dbReference type="AlphaFoldDB" id="A0A0F8WMU6"/>
<evidence type="ECO:0008006" key="2">
    <source>
        <dbReference type="Google" id="ProtNLM"/>
    </source>
</evidence>
<proteinExistence type="predicted"/>
<sequence>MAGGSVDLCKRYRAGYGVTTAGPEGAIYLRTACIDGVERECLFLHPPNSVSFELPNRDAYLSFAIAMAPECWGERTGACTFIVAVDGETVFSDTIDVAANAAHRRWNARGVFIPASLGGGESRAITLRTESPDGLDFRWALWGRPVATVFDAGERWAESGPLAPDDDMADRIRAAEIERLLSCDCEKINLGCGGFQLDGWTNIDGGDGVLYRPPEDDRVIALDALRALRALPTGVARCISSEHFFEHFTRQDGFRLLEESLRVLRPGGVIRIHMPDLEQVVRLYLDEIPEADWERVQKPHRRVHLSLSNDPYGRLLADEQYTRAIMINNGFHMDG</sequence>
<feature type="non-terminal residue" evidence="1">
    <location>
        <position position="335"/>
    </location>
</feature>
<dbReference type="Gene3D" id="3.40.50.150">
    <property type="entry name" value="Vaccinia Virus protein VP39"/>
    <property type="match status" value="1"/>
</dbReference>
<dbReference type="SUPFAM" id="SSF53335">
    <property type="entry name" value="S-adenosyl-L-methionine-dependent methyltransferases"/>
    <property type="match status" value="1"/>
</dbReference>
<dbReference type="EMBL" id="LAZR01064192">
    <property type="protein sequence ID" value="KKK58008.1"/>
    <property type="molecule type" value="Genomic_DNA"/>
</dbReference>
<accession>A0A0F8WMU6</accession>
<gene>
    <name evidence="1" type="ORF">LCGC14_3048750</name>
</gene>
<organism evidence="1">
    <name type="scientific">marine sediment metagenome</name>
    <dbReference type="NCBI Taxonomy" id="412755"/>
    <lineage>
        <taxon>unclassified sequences</taxon>
        <taxon>metagenomes</taxon>
        <taxon>ecological metagenomes</taxon>
    </lineage>
</organism>
<dbReference type="InterPro" id="IPR029063">
    <property type="entry name" value="SAM-dependent_MTases_sf"/>
</dbReference>